<keyword evidence="3" id="KW-1185">Reference proteome</keyword>
<evidence type="ECO:0000313" key="2">
    <source>
        <dbReference type="EMBL" id="KAJ3652639.1"/>
    </source>
</evidence>
<comment type="caution">
    <text evidence="2">The sequence shown here is derived from an EMBL/GenBank/DDBJ whole genome shotgun (WGS) entry which is preliminary data.</text>
</comment>
<dbReference type="Proteomes" id="UP001168821">
    <property type="component" value="Unassembled WGS sequence"/>
</dbReference>
<evidence type="ECO:0000256" key="1">
    <source>
        <dbReference type="SAM" id="Phobius"/>
    </source>
</evidence>
<protein>
    <submittedName>
        <fullName evidence="2">Uncharacterized protein</fullName>
    </submittedName>
</protein>
<keyword evidence="1" id="KW-0812">Transmembrane</keyword>
<keyword evidence="1" id="KW-0472">Membrane</keyword>
<dbReference type="AlphaFoldDB" id="A0AA38ICN4"/>
<proteinExistence type="predicted"/>
<keyword evidence="1" id="KW-1133">Transmembrane helix</keyword>
<reference evidence="2" key="1">
    <citation type="journal article" date="2023" name="G3 (Bethesda)">
        <title>Whole genome assemblies of Zophobas morio and Tenebrio molitor.</title>
        <authorList>
            <person name="Kaur S."/>
            <person name="Stinson S.A."/>
            <person name="diCenzo G.C."/>
        </authorList>
    </citation>
    <scope>NUCLEOTIDE SEQUENCE</scope>
    <source>
        <strain evidence="2">QUZm001</strain>
    </source>
</reference>
<feature type="transmembrane region" description="Helical" evidence="1">
    <location>
        <begin position="65"/>
        <end position="89"/>
    </location>
</feature>
<sequence>MENFSSKVNRTTQSGFFFGVCSGGDEDQHLYRITCPSSNSCKEYSVCPMGSELDKGGVIIKWLTWIWKVFLPLTFTVVAALFLVMFLWWNWILKKKTNYETTNGGFYLFKHKMK</sequence>
<name>A0AA38ICN4_9CUCU</name>
<evidence type="ECO:0000313" key="3">
    <source>
        <dbReference type="Proteomes" id="UP001168821"/>
    </source>
</evidence>
<gene>
    <name evidence="2" type="ORF">Zmor_018587</name>
</gene>
<dbReference type="EMBL" id="JALNTZ010000005">
    <property type="protein sequence ID" value="KAJ3652639.1"/>
    <property type="molecule type" value="Genomic_DNA"/>
</dbReference>
<accession>A0AA38ICN4</accession>
<organism evidence="2 3">
    <name type="scientific">Zophobas morio</name>
    <dbReference type="NCBI Taxonomy" id="2755281"/>
    <lineage>
        <taxon>Eukaryota</taxon>
        <taxon>Metazoa</taxon>
        <taxon>Ecdysozoa</taxon>
        <taxon>Arthropoda</taxon>
        <taxon>Hexapoda</taxon>
        <taxon>Insecta</taxon>
        <taxon>Pterygota</taxon>
        <taxon>Neoptera</taxon>
        <taxon>Endopterygota</taxon>
        <taxon>Coleoptera</taxon>
        <taxon>Polyphaga</taxon>
        <taxon>Cucujiformia</taxon>
        <taxon>Tenebrionidae</taxon>
        <taxon>Zophobas</taxon>
    </lineage>
</organism>